<dbReference type="PANTHER" id="PTHR30622">
    <property type="entry name" value="UNDECAPRENYL-DIPHOSPHATASE"/>
    <property type="match status" value="1"/>
</dbReference>
<dbReference type="Proteomes" id="UP000004699">
    <property type="component" value="Unassembled WGS sequence"/>
</dbReference>
<evidence type="ECO:0000256" key="10">
    <source>
        <dbReference type="ARBA" id="ARBA00023251"/>
    </source>
</evidence>
<keyword evidence="9 14" id="KW-0472">Membrane</keyword>
<dbReference type="GO" id="GO:0050380">
    <property type="term" value="F:undecaprenyl-diphosphatase activity"/>
    <property type="evidence" value="ECO:0007669"/>
    <property type="project" value="UniProtKB-UniRule"/>
</dbReference>
<feature type="transmembrane region" description="Helical" evidence="14">
    <location>
        <begin position="145"/>
        <end position="166"/>
    </location>
</feature>
<keyword evidence="10 14" id="KW-0046">Antibiotic resistance</keyword>
<name>B8KRH9_9GAMM</name>
<dbReference type="eggNOG" id="COG1968">
    <property type="taxonomic scope" value="Bacteria"/>
</dbReference>
<dbReference type="GO" id="GO:0008360">
    <property type="term" value="P:regulation of cell shape"/>
    <property type="evidence" value="ECO:0007669"/>
    <property type="project" value="UniProtKB-KW"/>
</dbReference>
<evidence type="ECO:0000256" key="2">
    <source>
        <dbReference type="ARBA" id="ARBA00010621"/>
    </source>
</evidence>
<keyword evidence="14" id="KW-0573">Peptidoglycan synthesis</keyword>
<dbReference type="AlphaFoldDB" id="B8KRH9"/>
<evidence type="ECO:0000256" key="3">
    <source>
        <dbReference type="ARBA" id="ARBA00012374"/>
    </source>
</evidence>
<dbReference type="GO" id="GO:0009252">
    <property type="term" value="P:peptidoglycan biosynthetic process"/>
    <property type="evidence" value="ECO:0007669"/>
    <property type="project" value="UniProtKB-KW"/>
</dbReference>
<dbReference type="GO" id="GO:0005886">
    <property type="term" value="C:plasma membrane"/>
    <property type="evidence" value="ECO:0007669"/>
    <property type="project" value="UniProtKB-SubCell"/>
</dbReference>
<feature type="transmembrane region" description="Helical" evidence="14">
    <location>
        <begin position="222"/>
        <end position="242"/>
    </location>
</feature>
<dbReference type="GO" id="GO:0046677">
    <property type="term" value="P:response to antibiotic"/>
    <property type="evidence" value="ECO:0007669"/>
    <property type="project" value="UniProtKB-UniRule"/>
</dbReference>
<evidence type="ECO:0000256" key="1">
    <source>
        <dbReference type="ARBA" id="ARBA00004651"/>
    </source>
</evidence>
<feature type="transmembrane region" description="Helical" evidence="14">
    <location>
        <begin position="114"/>
        <end position="133"/>
    </location>
</feature>
<evidence type="ECO:0000256" key="7">
    <source>
        <dbReference type="ARBA" id="ARBA00022801"/>
    </source>
</evidence>
<evidence type="ECO:0000313" key="16">
    <source>
        <dbReference type="Proteomes" id="UP000004699"/>
    </source>
</evidence>
<evidence type="ECO:0000256" key="5">
    <source>
        <dbReference type="ARBA" id="ARBA00022475"/>
    </source>
</evidence>
<evidence type="ECO:0000256" key="12">
    <source>
        <dbReference type="ARBA" id="ARBA00032932"/>
    </source>
</evidence>
<dbReference type="Pfam" id="PF02673">
    <property type="entry name" value="BacA"/>
    <property type="match status" value="1"/>
</dbReference>
<evidence type="ECO:0000256" key="11">
    <source>
        <dbReference type="ARBA" id="ARBA00032707"/>
    </source>
</evidence>
<comment type="miscellaneous">
    <text evidence="14">Bacitracin is thought to be involved in the inhibition of peptidoglycan synthesis by sequestering undecaprenyl diphosphate, thereby reducing the pool of lipid carrier available.</text>
</comment>
<dbReference type="STRING" id="565045.NOR51B_461"/>
<comment type="catalytic activity">
    <reaction evidence="13 14">
        <text>di-trans,octa-cis-undecaprenyl diphosphate + H2O = di-trans,octa-cis-undecaprenyl phosphate + phosphate + H(+)</text>
        <dbReference type="Rhea" id="RHEA:28094"/>
        <dbReference type="ChEBI" id="CHEBI:15377"/>
        <dbReference type="ChEBI" id="CHEBI:15378"/>
        <dbReference type="ChEBI" id="CHEBI:43474"/>
        <dbReference type="ChEBI" id="CHEBI:58405"/>
        <dbReference type="ChEBI" id="CHEBI:60392"/>
        <dbReference type="EC" id="3.6.1.27"/>
    </reaction>
</comment>
<comment type="similarity">
    <text evidence="2 14">Belongs to the UppP family.</text>
</comment>
<dbReference type="NCBIfam" id="NF001393">
    <property type="entry name" value="PRK00281.2-4"/>
    <property type="match status" value="1"/>
</dbReference>
<evidence type="ECO:0000256" key="9">
    <source>
        <dbReference type="ARBA" id="ARBA00023136"/>
    </source>
</evidence>
<keyword evidence="7 14" id="KW-0378">Hydrolase</keyword>
<dbReference type="PANTHER" id="PTHR30622:SF4">
    <property type="entry name" value="UNDECAPRENYL-DIPHOSPHATASE"/>
    <property type="match status" value="1"/>
</dbReference>
<organism evidence="15 16">
    <name type="scientific">Luminiphilus syltensis NOR5-1B</name>
    <dbReference type="NCBI Taxonomy" id="565045"/>
    <lineage>
        <taxon>Bacteria</taxon>
        <taxon>Pseudomonadati</taxon>
        <taxon>Pseudomonadota</taxon>
        <taxon>Gammaproteobacteria</taxon>
        <taxon>Cellvibrionales</taxon>
        <taxon>Halieaceae</taxon>
        <taxon>Luminiphilus</taxon>
    </lineage>
</organism>
<dbReference type="GO" id="GO:0071555">
    <property type="term" value="P:cell wall organization"/>
    <property type="evidence" value="ECO:0007669"/>
    <property type="project" value="UniProtKB-KW"/>
</dbReference>
<evidence type="ECO:0000313" key="15">
    <source>
        <dbReference type="EMBL" id="EED34524.1"/>
    </source>
</evidence>
<dbReference type="RefSeq" id="WP_009019272.1">
    <property type="nucleotide sequence ID" value="NZ_DS999411.1"/>
</dbReference>
<evidence type="ECO:0000256" key="6">
    <source>
        <dbReference type="ARBA" id="ARBA00022692"/>
    </source>
</evidence>
<feature type="transmembrane region" description="Helical" evidence="14">
    <location>
        <begin position="85"/>
        <end position="102"/>
    </location>
</feature>
<protein>
    <recommendedName>
        <fullName evidence="4 14">Undecaprenyl-diphosphatase</fullName>
        <ecNumber evidence="3 14">3.6.1.27</ecNumber>
    </recommendedName>
    <alternativeName>
        <fullName evidence="12 14">Bacitracin resistance protein</fullName>
    </alternativeName>
    <alternativeName>
        <fullName evidence="11 14">Undecaprenyl pyrophosphate phosphatase</fullName>
    </alternativeName>
</protein>
<comment type="subcellular location">
    <subcellularLocation>
        <location evidence="1 14">Cell membrane</location>
        <topology evidence="1 14">Multi-pass membrane protein</topology>
    </subcellularLocation>
</comment>
<keyword evidence="16" id="KW-1185">Reference proteome</keyword>
<keyword evidence="15" id="KW-0808">Transferase</keyword>
<dbReference type="GO" id="GO:0016301">
    <property type="term" value="F:kinase activity"/>
    <property type="evidence" value="ECO:0007669"/>
    <property type="project" value="UniProtKB-KW"/>
</dbReference>
<feature type="transmembrane region" description="Helical" evidence="14">
    <location>
        <begin position="248"/>
        <end position="268"/>
    </location>
</feature>
<dbReference type="EC" id="3.6.1.27" evidence="3 14"/>
<keyword evidence="14" id="KW-0133">Cell shape</keyword>
<dbReference type="HOGENOM" id="CLU_060296_1_0_6"/>
<keyword evidence="5 14" id="KW-1003">Cell membrane</keyword>
<dbReference type="InterPro" id="IPR003824">
    <property type="entry name" value="UppP"/>
</dbReference>
<proteinExistence type="inferred from homology"/>
<evidence type="ECO:0000256" key="14">
    <source>
        <dbReference type="HAMAP-Rule" id="MF_01006"/>
    </source>
</evidence>
<evidence type="ECO:0000256" key="4">
    <source>
        <dbReference type="ARBA" id="ARBA00021581"/>
    </source>
</evidence>
<accession>B8KRH9</accession>
<reference evidence="16" key="1">
    <citation type="journal article" date="2013" name="BMC Microbiol.">
        <title>Taxonomy and evolution of bacteriochlorophyll a-containing members of the OM60/NOR5 clade of marine gammaproteobacteria: description of Luminiphilus syltensis gen. nov., sp. nov., reclassification of Haliea rubra as Pseudohaliea rubra gen. nov., comb. nov., and emendation of Chromatocurvus halotolerans.</title>
        <authorList>
            <person name="Spring S."/>
            <person name="Riedel T."/>
            <person name="Sproer C."/>
            <person name="Yan S."/>
            <person name="Harder J."/>
            <person name="Fuchs B.M."/>
        </authorList>
    </citation>
    <scope>NUCLEOTIDE SEQUENCE [LARGE SCALE GENOMIC DNA]</scope>
    <source>
        <strain evidence="16">NOR51-B</strain>
    </source>
</reference>
<dbReference type="EMBL" id="DS999411">
    <property type="protein sequence ID" value="EED34524.1"/>
    <property type="molecule type" value="Genomic_DNA"/>
</dbReference>
<keyword evidence="15" id="KW-0418">Kinase</keyword>
<sequence>MIDWLQVSVLAVIQGLTEFLPISSSAHLLLPAEILGWPEQGMLFDVSVHMGTLLAVVTYYRRELLNLVGGLFTAEAVNGSSRHEMLVLIVATLPAVVFGLIAEDFIGSQLRGAMVIAANTLIFGVLLGVAAALGRPAIRGGEVEFIGLWQGVLIGIAQAFALMPGVSRSGVTISAAMLLGYRADTAARFSFLLSIPIIAGAMSLLLAGVLTAEQSSPVSWSMLWVAGCLAAIAAFSTIAAFITLLDRIGLMPFVVYRLLMGLALIALFY</sequence>
<dbReference type="HAMAP" id="MF_01006">
    <property type="entry name" value="Undec_diphosphatase"/>
    <property type="match status" value="1"/>
</dbReference>
<keyword evidence="6 14" id="KW-0812">Transmembrane</keyword>
<feature type="transmembrane region" description="Helical" evidence="14">
    <location>
        <begin position="186"/>
        <end position="210"/>
    </location>
</feature>
<keyword evidence="14" id="KW-0961">Cell wall biogenesis/degradation</keyword>
<evidence type="ECO:0000256" key="8">
    <source>
        <dbReference type="ARBA" id="ARBA00022989"/>
    </source>
</evidence>
<comment type="function">
    <text evidence="14">Catalyzes the dephosphorylation of undecaprenyl diphosphate (UPP). Confers resistance to bacitracin.</text>
</comment>
<gene>
    <name evidence="15" type="primary">bacA</name>
    <name evidence="14" type="synonym">uppP</name>
    <name evidence="15" type="ORF">NOR51B_461</name>
</gene>
<keyword evidence="8 14" id="KW-1133">Transmembrane helix</keyword>
<evidence type="ECO:0000256" key="13">
    <source>
        <dbReference type="ARBA" id="ARBA00047594"/>
    </source>
</evidence>